<gene>
    <name evidence="2" type="primary">KCNH4_0</name>
    <name evidence="2" type="ORF">g.33553</name>
</gene>
<name>A0A1D1XRM8_9ARAE</name>
<evidence type="ECO:0000313" key="2">
    <source>
        <dbReference type="EMBL" id="JAT45052.1"/>
    </source>
</evidence>
<organism evidence="2">
    <name type="scientific">Anthurium amnicola</name>
    <dbReference type="NCBI Taxonomy" id="1678845"/>
    <lineage>
        <taxon>Eukaryota</taxon>
        <taxon>Viridiplantae</taxon>
        <taxon>Streptophyta</taxon>
        <taxon>Embryophyta</taxon>
        <taxon>Tracheophyta</taxon>
        <taxon>Spermatophyta</taxon>
        <taxon>Magnoliopsida</taxon>
        <taxon>Liliopsida</taxon>
        <taxon>Araceae</taxon>
        <taxon>Pothoideae</taxon>
        <taxon>Potheae</taxon>
        <taxon>Anthurium</taxon>
    </lineage>
</organism>
<feature type="non-terminal residue" evidence="2">
    <location>
        <position position="1"/>
    </location>
</feature>
<feature type="compositionally biased region" description="Polar residues" evidence="1">
    <location>
        <begin position="45"/>
        <end position="61"/>
    </location>
</feature>
<feature type="compositionally biased region" description="Polar residues" evidence="1">
    <location>
        <begin position="12"/>
        <end position="21"/>
    </location>
</feature>
<protein>
    <submittedName>
        <fullName evidence="2">Potassium voltage-gated channel subfamily H member 4</fullName>
    </submittedName>
</protein>
<feature type="compositionally biased region" description="Basic and acidic residues" evidence="1">
    <location>
        <begin position="226"/>
        <end position="238"/>
    </location>
</feature>
<feature type="non-terminal residue" evidence="2">
    <location>
        <position position="421"/>
    </location>
</feature>
<accession>A0A1D1XRM8</accession>
<dbReference type="AlphaFoldDB" id="A0A1D1XRM8"/>
<sequence length="421" mass="45977">RDATNRPHATAYSANPTSSTKPPGHPLQHRPRRPSPQNHIPHHTPNASLPLQSPPSLNTTTIRFYRAQSSKGVVQLGDMAMQRKPADLRPLSQPEPLPDIAELMNDWFFGVAKPGRRGRDPAGPPQREEARAKGAKNSVAGRSTQEWLADARRVVDASPTGNESPARFVGSPRFGSGQQPAAPSPLDRRDPLSRSARRHRALEGFSDEILRKSISHSRTSSEAFDDPGRRQDDCDHRGAALPPKQPGGGGARRKSRFGSGEAPQPAFAAIPPRRSRSSSEQEDLLVLSPPKNLLESAHRRSISSTTCSQEKLLSKKDVERRALAHYFDSADAAVISSGSSTTSGATPRERVVLEQPDEDAQQLNAFLRRQRAEMERICRGESPAMAKIILSGSSSNSTTSSMVAAICYAWLVGRRDEEEEE</sequence>
<feature type="region of interest" description="Disordered" evidence="1">
    <location>
        <begin position="1"/>
        <end position="61"/>
    </location>
</feature>
<feature type="compositionally biased region" description="Polar residues" evidence="1">
    <location>
        <begin position="302"/>
        <end position="311"/>
    </location>
</feature>
<feature type="region of interest" description="Disordered" evidence="1">
    <location>
        <begin position="112"/>
        <end position="311"/>
    </location>
</feature>
<proteinExistence type="predicted"/>
<evidence type="ECO:0000256" key="1">
    <source>
        <dbReference type="SAM" id="MobiDB-lite"/>
    </source>
</evidence>
<dbReference type="EMBL" id="GDJX01022884">
    <property type="protein sequence ID" value="JAT45052.1"/>
    <property type="molecule type" value="Transcribed_RNA"/>
</dbReference>
<reference evidence="2" key="1">
    <citation type="submission" date="2015-07" db="EMBL/GenBank/DDBJ databases">
        <title>Transcriptome Assembly of Anthurium amnicola.</title>
        <authorList>
            <person name="Suzuki J."/>
        </authorList>
    </citation>
    <scope>NUCLEOTIDE SEQUENCE</scope>
</reference>